<dbReference type="EMBL" id="LAZR01058548">
    <property type="protein sequence ID" value="KKK69652.1"/>
    <property type="molecule type" value="Genomic_DNA"/>
</dbReference>
<reference evidence="1" key="1">
    <citation type="journal article" date="2015" name="Nature">
        <title>Complex archaea that bridge the gap between prokaryotes and eukaryotes.</title>
        <authorList>
            <person name="Spang A."/>
            <person name="Saw J.H."/>
            <person name="Jorgensen S.L."/>
            <person name="Zaremba-Niedzwiedzka K."/>
            <person name="Martijn J."/>
            <person name="Lind A.E."/>
            <person name="van Eijk R."/>
            <person name="Schleper C."/>
            <person name="Guy L."/>
            <person name="Ettema T.J."/>
        </authorList>
    </citation>
    <scope>NUCLEOTIDE SEQUENCE</scope>
</reference>
<name>A0A0F8XKL8_9ZZZZ</name>
<gene>
    <name evidence="1" type="ORF">LCGC14_2931900</name>
</gene>
<proteinExistence type="predicted"/>
<organism evidence="1">
    <name type="scientific">marine sediment metagenome</name>
    <dbReference type="NCBI Taxonomy" id="412755"/>
    <lineage>
        <taxon>unclassified sequences</taxon>
        <taxon>metagenomes</taxon>
        <taxon>ecological metagenomes</taxon>
    </lineage>
</organism>
<evidence type="ECO:0000313" key="1">
    <source>
        <dbReference type="EMBL" id="KKK69652.1"/>
    </source>
</evidence>
<protein>
    <submittedName>
        <fullName evidence="1">Uncharacterized protein</fullName>
    </submittedName>
</protein>
<accession>A0A0F8XKL8</accession>
<comment type="caution">
    <text evidence="1">The sequence shown here is derived from an EMBL/GenBank/DDBJ whole genome shotgun (WGS) entry which is preliminary data.</text>
</comment>
<sequence length="91" mass="10208">MVEPQIINAEDVIAAAIRPTREYCKRCGRISLVTFNSPIWEEVAGPVWEHSCMCVWCFGILGDERGIAWEEGLVMYPLSLVNHLAAETGEQ</sequence>
<dbReference type="AlphaFoldDB" id="A0A0F8XKL8"/>